<evidence type="ECO:0000256" key="2">
    <source>
        <dbReference type="ARBA" id="ARBA00009558"/>
    </source>
</evidence>
<evidence type="ECO:0000256" key="9">
    <source>
        <dbReference type="ARBA" id="ARBA00047597"/>
    </source>
</evidence>
<keyword evidence="4" id="KW-0800">Toxin</keyword>
<dbReference type="EMBL" id="CAJJDN010000072">
    <property type="protein sequence ID" value="CAD8099816.1"/>
    <property type="molecule type" value="Genomic_DNA"/>
</dbReference>
<dbReference type="GO" id="GO:0016779">
    <property type="term" value="F:nucleotidyltransferase activity"/>
    <property type="evidence" value="ECO:0007669"/>
    <property type="project" value="UniProtKB-KW"/>
</dbReference>
<evidence type="ECO:0000313" key="13">
    <source>
        <dbReference type="Proteomes" id="UP000692954"/>
    </source>
</evidence>
<dbReference type="EC" id="2.4.2.31" evidence="10"/>
<dbReference type="InterPro" id="IPR003587">
    <property type="entry name" value="Hint_dom_N"/>
</dbReference>
<dbReference type="PANTHER" id="PTHR10339:SF25">
    <property type="entry name" value="SECRETED EXOENZYME S"/>
    <property type="match status" value="1"/>
</dbReference>
<keyword evidence="13" id="KW-1185">Reference proteome</keyword>
<sequence>MYQYEDQIEDNEELPPIVEELSLGSGIPQFFNQQQQQLLLFLDANNLGVNEHLTIITEPQVTIEELKKQCKNKYTKIDFFDDCNFIYKGRKLYTHKTLNEYNIDNNSVLKVEFEVIFGGGCDVFTFLESIKGDGERIQIKIKHVNKNKEYGVELPENIRVPRTQNWKLYKGQDCIENRYTHLNHGDTIEIHEIHYGGCFPFYAPITLSDKSTKMILEIEKGDKILCYDEVSKQYKTSTVKDKRKTDDYFDLIRIETENGIIDCTADHPFYTEFGWKAFEPNPDFHIQKLTKMDKLLNQENIFIQIVSINHLDQKAQVYNLIMEHPNNYVVFGFLAHNMNKISININGQIEELEFFPDMPIQLIKALIYKKKGIKIENQQLYFHGILMKDENTVRDYQCYPIENDRKMEKMEKMCPTIEVSTTMYEQLDLKIVDNPIQKQQQQQQTFSNDKQKIIPIKIITQKSSYQILINKKLSVKILKDVVYTLEDQSKQGFLLLNGYNLEQNMDQIKIQDLKIEAIYSIPCSEGVSLIKFMNSINSLELKQLSDLQESLNFLNFNIEEFFNTTLAQINSNQEKRKIFQKYELHHLIAIILWTSNKIYRKLNIDLGCQDYGKWKKYLKCLLDGLKYSDYHKGICGRGFKNYQNTQIYQKGKVVQWCQVSSFSINRKVAEKFSNEKGMIFLAYLISAKNISQLSLYPHEDEVLIPPFTSFKVLDVVINENQPIIVIMKEFPLAKTVNIILWVDDNPQNNYKLAQDLETKNPNLSIIFCQSTDKAISIVKMYRWLIYLKTSQFKIVSNMVRKEKAKMNYLAGVQLLQRLNTKLNYRKQILFFVTDENYSKQSLEQNDLKNYIVTNQVSVLDKFVNLK</sequence>
<dbReference type="PROSITE" id="PS50053">
    <property type="entry name" value="UBIQUITIN_2"/>
    <property type="match status" value="2"/>
</dbReference>
<evidence type="ECO:0000256" key="4">
    <source>
        <dbReference type="ARBA" id="ARBA00022656"/>
    </source>
</evidence>
<keyword evidence="8" id="KW-0843">Virulence</keyword>
<dbReference type="Proteomes" id="UP000692954">
    <property type="component" value="Unassembled WGS sequence"/>
</dbReference>
<dbReference type="CDD" id="cd00081">
    <property type="entry name" value="Hint"/>
    <property type="match status" value="1"/>
</dbReference>
<comment type="subcellular location">
    <subcellularLocation>
        <location evidence="1">Secreted</location>
    </subcellularLocation>
</comment>
<dbReference type="OrthoDB" id="308910at2759"/>
<comment type="similarity">
    <text evidence="2 10">Belongs to the Arg-specific ADP-ribosyltransferase family.</text>
</comment>
<dbReference type="InterPro" id="IPR000626">
    <property type="entry name" value="Ubiquitin-like_dom"/>
</dbReference>
<keyword evidence="10" id="KW-0521">NADP</keyword>
<accession>A0A8S1P9H1</accession>
<dbReference type="CDD" id="cd17039">
    <property type="entry name" value="Ubl_ubiquitin_like"/>
    <property type="match status" value="1"/>
</dbReference>
<protein>
    <recommendedName>
        <fullName evidence="10">NAD(P)(+)--arginine ADP-ribosyltransferase</fullName>
        <ecNumber evidence="10">2.4.2.31</ecNumber>
    </recommendedName>
    <alternativeName>
        <fullName evidence="10">Mono(ADP-ribosyl)transferase</fullName>
    </alternativeName>
</protein>
<dbReference type="GO" id="GO:0005576">
    <property type="term" value="C:extracellular region"/>
    <property type="evidence" value="ECO:0007669"/>
    <property type="project" value="UniProtKB-SubCell"/>
</dbReference>
<dbReference type="AlphaFoldDB" id="A0A8S1P9H1"/>
<evidence type="ECO:0000256" key="7">
    <source>
        <dbReference type="ARBA" id="ARBA00022695"/>
    </source>
</evidence>
<keyword evidence="3" id="KW-0964">Secreted</keyword>
<dbReference type="SMART" id="SM00213">
    <property type="entry name" value="UBQ"/>
    <property type="match status" value="2"/>
</dbReference>
<evidence type="ECO:0000256" key="8">
    <source>
        <dbReference type="ARBA" id="ARBA00023026"/>
    </source>
</evidence>
<dbReference type="GO" id="GO:0106274">
    <property type="term" value="F:NAD+-protein-arginine ADP-ribosyltransferase activity"/>
    <property type="evidence" value="ECO:0007669"/>
    <property type="project" value="UniProtKB-EC"/>
</dbReference>
<evidence type="ECO:0000256" key="6">
    <source>
        <dbReference type="ARBA" id="ARBA00022679"/>
    </source>
</evidence>
<dbReference type="Pfam" id="PF01129">
    <property type="entry name" value="ART"/>
    <property type="match status" value="1"/>
</dbReference>
<keyword evidence="5 10" id="KW-0328">Glycosyltransferase</keyword>
<reference evidence="12" key="1">
    <citation type="submission" date="2021-01" db="EMBL/GenBank/DDBJ databases">
        <authorList>
            <consortium name="Genoscope - CEA"/>
            <person name="William W."/>
        </authorList>
    </citation>
    <scope>NUCLEOTIDE SEQUENCE</scope>
</reference>
<evidence type="ECO:0000259" key="11">
    <source>
        <dbReference type="PROSITE" id="PS50053"/>
    </source>
</evidence>
<feature type="domain" description="Ubiquitin-like" evidence="11">
    <location>
        <begin position="341"/>
        <end position="396"/>
    </location>
</feature>
<proteinExistence type="inferred from homology"/>
<evidence type="ECO:0000256" key="1">
    <source>
        <dbReference type="ARBA" id="ARBA00004613"/>
    </source>
</evidence>
<gene>
    <name evidence="12" type="ORF">PSON_ATCC_30995.1.T0720213</name>
</gene>
<comment type="catalytic activity">
    <reaction evidence="9 10">
        <text>L-arginyl-[protein] + NAD(+) = N(omega)-(ADP-D-ribosyl)-L-arginyl-[protein] + nicotinamide + H(+)</text>
        <dbReference type="Rhea" id="RHEA:19149"/>
        <dbReference type="Rhea" id="RHEA-COMP:10532"/>
        <dbReference type="Rhea" id="RHEA-COMP:15087"/>
        <dbReference type="ChEBI" id="CHEBI:15378"/>
        <dbReference type="ChEBI" id="CHEBI:17154"/>
        <dbReference type="ChEBI" id="CHEBI:29965"/>
        <dbReference type="ChEBI" id="CHEBI:57540"/>
        <dbReference type="ChEBI" id="CHEBI:142554"/>
        <dbReference type="EC" id="2.4.2.31"/>
    </reaction>
</comment>
<feature type="domain" description="Ubiquitin-like" evidence="11">
    <location>
        <begin position="38"/>
        <end position="118"/>
    </location>
</feature>
<evidence type="ECO:0000256" key="3">
    <source>
        <dbReference type="ARBA" id="ARBA00022525"/>
    </source>
</evidence>
<keyword evidence="10" id="KW-0520">NAD</keyword>
<comment type="caution">
    <text evidence="12">The sequence shown here is derived from an EMBL/GenBank/DDBJ whole genome shotgun (WGS) entry which is preliminary data.</text>
</comment>
<keyword evidence="6 10" id="KW-0808">Transferase</keyword>
<dbReference type="GO" id="GO:0003950">
    <property type="term" value="F:NAD+ poly-ADP-ribosyltransferase activity"/>
    <property type="evidence" value="ECO:0007669"/>
    <property type="project" value="TreeGrafter"/>
</dbReference>
<dbReference type="GO" id="GO:0090729">
    <property type="term" value="F:toxin activity"/>
    <property type="evidence" value="ECO:0007669"/>
    <property type="project" value="UniProtKB-KW"/>
</dbReference>
<organism evidence="12 13">
    <name type="scientific">Paramecium sonneborni</name>
    <dbReference type="NCBI Taxonomy" id="65129"/>
    <lineage>
        <taxon>Eukaryota</taxon>
        <taxon>Sar</taxon>
        <taxon>Alveolata</taxon>
        <taxon>Ciliophora</taxon>
        <taxon>Intramacronucleata</taxon>
        <taxon>Oligohymenophorea</taxon>
        <taxon>Peniculida</taxon>
        <taxon>Parameciidae</taxon>
        <taxon>Paramecium</taxon>
    </lineage>
</organism>
<dbReference type="InterPro" id="IPR050999">
    <property type="entry name" value="ADP-ribosyltransferase_ARG"/>
</dbReference>
<dbReference type="Pfam" id="PF00240">
    <property type="entry name" value="ubiquitin"/>
    <property type="match status" value="2"/>
</dbReference>
<evidence type="ECO:0000256" key="10">
    <source>
        <dbReference type="RuleBase" id="RU361228"/>
    </source>
</evidence>
<keyword evidence="7" id="KW-0548">Nucleotidyltransferase</keyword>
<dbReference type="Pfam" id="PF07591">
    <property type="entry name" value="PT-HINT"/>
    <property type="match status" value="1"/>
</dbReference>
<evidence type="ECO:0000313" key="12">
    <source>
        <dbReference type="EMBL" id="CAD8099816.1"/>
    </source>
</evidence>
<dbReference type="SMART" id="SM00306">
    <property type="entry name" value="HintN"/>
    <property type="match status" value="1"/>
</dbReference>
<dbReference type="PANTHER" id="PTHR10339">
    <property type="entry name" value="ADP-RIBOSYLTRANSFERASE"/>
    <property type="match status" value="1"/>
</dbReference>
<evidence type="ECO:0000256" key="5">
    <source>
        <dbReference type="ARBA" id="ARBA00022676"/>
    </source>
</evidence>
<dbReference type="InterPro" id="IPR000768">
    <property type="entry name" value="ART"/>
</dbReference>
<name>A0A8S1P9H1_9CILI</name>